<proteinExistence type="inferred from homology"/>
<keyword evidence="9" id="KW-1185">Reference proteome</keyword>
<dbReference type="EMBL" id="BPQB01000132">
    <property type="protein sequence ID" value="GJF00058.1"/>
    <property type="molecule type" value="Genomic_DNA"/>
</dbReference>
<dbReference type="AlphaFoldDB" id="A0A9P3GRA1"/>
<dbReference type="OrthoDB" id="4225815at2759"/>
<dbReference type="InterPro" id="IPR001338">
    <property type="entry name" value="Class_I_Hydrophobin"/>
</dbReference>
<evidence type="ECO:0000256" key="3">
    <source>
        <dbReference type="ARBA" id="ARBA00022512"/>
    </source>
</evidence>
<evidence type="ECO:0000256" key="5">
    <source>
        <dbReference type="ARBA" id="ARBA00022729"/>
    </source>
</evidence>
<dbReference type="CDD" id="cd23507">
    <property type="entry name" value="hydrophobin_I"/>
    <property type="match status" value="1"/>
</dbReference>
<protein>
    <recommendedName>
        <fullName evidence="7">Hydrophobin</fullName>
    </recommendedName>
</protein>
<evidence type="ECO:0000256" key="4">
    <source>
        <dbReference type="ARBA" id="ARBA00022525"/>
    </source>
</evidence>
<name>A0A9P3GRA1_9APHY</name>
<organism evidence="8 9">
    <name type="scientific">Phanerochaete sordida</name>
    <dbReference type="NCBI Taxonomy" id="48140"/>
    <lineage>
        <taxon>Eukaryota</taxon>
        <taxon>Fungi</taxon>
        <taxon>Dikarya</taxon>
        <taxon>Basidiomycota</taxon>
        <taxon>Agaricomycotina</taxon>
        <taxon>Agaricomycetes</taxon>
        <taxon>Polyporales</taxon>
        <taxon>Phanerochaetaceae</taxon>
        <taxon>Phanerochaete</taxon>
    </lineage>
</organism>
<gene>
    <name evidence="8" type="ORF">PsYK624_163350</name>
</gene>
<dbReference type="InterPro" id="IPR019778">
    <property type="entry name" value="Class_I_Hydrophobin_CS"/>
</dbReference>
<dbReference type="Proteomes" id="UP000703269">
    <property type="component" value="Unassembled WGS sequence"/>
</dbReference>
<keyword evidence="3 7" id="KW-0134">Cell wall</keyword>
<evidence type="ECO:0000256" key="2">
    <source>
        <dbReference type="ARBA" id="ARBA00010446"/>
    </source>
</evidence>
<evidence type="ECO:0000313" key="8">
    <source>
        <dbReference type="EMBL" id="GJF00058.1"/>
    </source>
</evidence>
<dbReference type="SMART" id="SM00075">
    <property type="entry name" value="HYDRO"/>
    <property type="match status" value="1"/>
</dbReference>
<keyword evidence="6 7" id="KW-1015">Disulfide bond</keyword>
<dbReference type="PROSITE" id="PS00956">
    <property type="entry name" value="HYDROPHOBIN"/>
    <property type="match status" value="1"/>
</dbReference>
<keyword evidence="5 7" id="KW-0732">Signal</keyword>
<evidence type="ECO:0000256" key="1">
    <source>
        <dbReference type="ARBA" id="ARBA00004191"/>
    </source>
</evidence>
<reference evidence="8 9" key="1">
    <citation type="submission" date="2021-08" db="EMBL/GenBank/DDBJ databases">
        <title>Draft Genome Sequence of Phanerochaete sordida strain YK-624.</title>
        <authorList>
            <person name="Mori T."/>
            <person name="Dohra H."/>
            <person name="Suzuki T."/>
            <person name="Kawagishi H."/>
            <person name="Hirai H."/>
        </authorList>
    </citation>
    <scope>NUCLEOTIDE SEQUENCE [LARGE SCALE GENOMIC DNA]</scope>
    <source>
        <strain evidence="8 9">YK-624</strain>
    </source>
</reference>
<accession>A0A9P3GRA1</accession>
<feature type="signal peptide" evidence="7">
    <location>
        <begin position="1"/>
        <end position="17"/>
    </location>
</feature>
<dbReference type="Pfam" id="PF01185">
    <property type="entry name" value="Hydrophobin"/>
    <property type="match status" value="1"/>
</dbReference>
<feature type="chain" id="PRO_5040531778" description="Hydrophobin" evidence="7">
    <location>
        <begin position="18"/>
        <end position="109"/>
    </location>
</feature>
<evidence type="ECO:0000256" key="7">
    <source>
        <dbReference type="RuleBase" id="RU365009"/>
    </source>
</evidence>
<evidence type="ECO:0000313" key="9">
    <source>
        <dbReference type="Proteomes" id="UP000703269"/>
    </source>
</evidence>
<comment type="similarity">
    <text evidence="2 7">Belongs to the fungal hydrophobin family.</text>
</comment>
<dbReference type="GO" id="GO:0009277">
    <property type="term" value="C:fungal-type cell wall"/>
    <property type="evidence" value="ECO:0007669"/>
    <property type="project" value="InterPro"/>
</dbReference>
<comment type="caution">
    <text evidence="8">The sequence shown here is derived from an EMBL/GenBank/DDBJ whole genome shotgun (WGS) entry which is preliminary data.</text>
</comment>
<evidence type="ECO:0000256" key="6">
    <source>
        <dbReference type="ARBA" id="ARBA00023157"/>
    </source>
</evidence>
<keyword evidence="4 7" id="KW-0964">Secreted</keyword>
<comment type="subcellular location">
    <subcellularLocation>
        <location evidence="1 7">Secreted</location>
        <location evidence="1 7">Cell wall</location>
    </subcellularLocation>
</comment>
<dbReference type="GO" id="GO:0005199">
    <property type="term" value="F:structural constituent of cell wall"/>
    <property type="evidence" value="ECO:0007669"/>
    <property type="project" value="InterPro"/>
</dbReference>
<sequence>MKFAVATLLALPLLAVATPLEVRQSAGSCSTGSVQCCDSTVSSTSAEGNLLAGLLGIVLGDITGLIGLTCSPISVVGVGSGSECSANVVCCSNTQVGGLIGIGCLPITL</sequence>